<dbReference type="InterPro" id="IPR005151">
    <property type="entry name" value="Tail-specific_protease"/>
</dbReference>
<reference evidence="2 3" key="1">
    <citation type="submission" date="2019-04" db="EMBL/GenBank/DDBJ databases">
        <authorList>
            <person name="Feng G."/>
            <person name="Zhang J."/>
            <person name="Zhu H."/>
        </authorList>
    </citation>
    <scope>NUCLEOTIDE SEQUENCE [LARGE SCALE GENOMIC DNA]</scope>
    <source>
        <strain evidence="2 3">9PBR-1</strain>
    </source>
</reference>
<keyword evidence="3" id="KW-1185">Reference proteome</keyword>
<evidence type="ECO:0000259" key="1">
    <source>
        <dbReference type="SMART" id="SM00245"/>
    </source>
</evidence>
<dbReference type="InterPro" id="IPR028204">
    <property type="entry name" value="Tricorn_C1"/>
</dbReference>
<proteinExistence type="predicted"/>
<protein>
    <submittedName>
        <fullName evidence="2">Peptidase</fullName>
    </submittedName>
</protein>
<organism evidence="2 3">
    <name type="scientific">Hymenobacter metallicola</name>
    <dbReference type="NCBI Taxonomy" id="2563114"/>
    <lineage>
        <taxon>Bacteria</taxon>
        <taxon>Pseudomonadati</taxon>
        <taxon>Bacteroidota</taxon>
        <taxon>Cytophagia</taxon>
        <taxon>Cytophagales</taxon>
        <taxon>Hymenobacteraceae</taxon>
        <taxon>Hymenobacter</taxon>
    </lineage>
</organism>
<dbReference type="Pfam" id="PF14684">
    <property type="entry name" value="Tricorn_C1"/>
    <property type="match status" value="1"/>
</dbReference>
<dbReference type="GO" id="GO:0006508">
    <property type="term" value="P:proteolysis"/>
    <property type="evidence" value="ECO:0007669"/>
    <property type="project" value="InterPro"/>
</dbReference>
<dbReference type="Gene3D" id="3.90.226.10">
    <property type="entry name" value="2-enoyl-CoA Hydratase, Chain A, domain 1"/>
    <property type="match status" value="1"/>
</dbReference>
<gene>
    <name evidence="2" type="ORF">E5K02_13745</name>
</gene>
<dbReference type="SMART" id="SM00245">
    <property type="entry name" value="TSPc"/>
    <property type="match status" value="1"/>
</dbReference>
<dbReference type="Gene3D" id="3.30.750.44">
    <property type="match status" value="1"/>
</dbReference>
<dbReference type="PANTHER" id="PTHR11261">
    <property type="entry name" value="INTERPHOTORECEPTOR RETINOID-BINDING PROTEIN"/>
    <property type="match status" value="1"/>
</dbReference>
<dbReference type="SUPFAM" id="SSF52096">
    <property type="entry name" value="ClpP/crotonase"/>
    <property type="match status" value="1"/>
</dbReference>
<dbReference type="RefSeq" id="WP_135395401.1">
    <property type="nucleotide sequence ID" value="NZ_SRMB01000002.1"/>
</dbReference>
<dbReference type="AlphaFoldDB" id="A0A4Z0QD73"/>
<dbReference type="SUPFAM" id="SSF50156">
    <property type="entry name" value="PDZ domain-like"/>
    <property type="match status" value="1"/>
</dbReference>
<dbReference type="Proteomes" id="UP000298471">
    <property type="component" value="Unassembled WGS sequence"/>
</dbReference>
<evidence type="ECO:0000313" key="3">
    <source>
        <dbReference type="Proteomes" id="UP000298471"/>
    </source>
</evidence>
<evidence type="ECO:0000313" key="2">
    <source>
        <dbReference type="EMBL" id="TGE27436.1"/>
    </source>
</evidence>
<dbReference type="EMBL" id="SRMB01000002">
    <property type="protein sequence ID" value="TGE27436.1"/>
    <property type="molecule type" value="Genomic_DNA"/>
</dbReference>
<dbReference type="Gene3D" id="2.30.42.10">
    <property type="match status" value="1"/>
</dbReference>
<dbReference type="InterPro" id="IPR036034">
    <property type="entry name" value="PDZ_sf"/>
</dbReference>
<dbReference type="Pfam" id="PF03572">
    <property type="entry name" value="Peptidase_S41"/>
    <property type="match status" value="1"/>
</dbReference>
<dbReference type="GO" id="GO:0008236">
    <property type="term" value="F:serine-type peptidase activity"/>
    <property type="evidence" value="ECO:0007669"/>
    <property type="project" value="InterPro"/>
</dbReference>
<sequence length="425" mass="46960">MSDLLYSLRYRFLVLVLLAWAPLPLVGQSVPLTPAQYQQDFEYFWTTVQDNYCYFDKKQTDWPRVRQLYAAELPTVTTRAQFVRLLENALAELYDSHASLSTNRPDSRRLIPTATDVWAQFVGSTAVVFDVRRGYGAARAGLQPGMELVAINDVPVAQALQPFLGRSLKTVDAAAREVALNLALAGDHRTPRKFTALVKGKPRHFYPDQDGLQLEHIGSSTLLESRRLGTVGYIKLHNSLGDNRLIAAFDSTLTTLQGTTGLILDLRETPSGGNTTVARALMGRFITQEQVYQRHELTAEQRQFGVKRSWLELVSPRGPVYSAPLVVLVGRWTGSMPEGITIGLDAMKRATTMGTEMARLNGAIVSYRMPNSGIGFSIPTERLFTPAGLPRENFVPAEYIQPSAAPADQVLEVALQRLGGRGGKP</sequence>
<dbReference type="InterPro" id="IPR029045">
    <property type="entry name" value="ClpP/crotonase-like_dom_sf"/>
</dbReference>
<comment type="caution">
    <text evidence="2">The sequence shown here is derived from an EMBL/GenBank/DDBJ whole genome shotgun (WGS) entry which is preliminary data.</text>
</comment>
<feature type="domain" description="Tail specific protease" evidence="1">
    <location>
        <begin position="200"/>
        <end position="412"/>
    </location>
</feature>
<accession>A0A4Z0QD73</accession>
<dbReference type="PANTHER" id="PTHR11261:SF3">
    <property type="entry name" value="RETINOL-BINDING PROTEIN 3"/>
    <property type="match status" value="1"/>
</dbReference>
<dbReference type="OrthoDB" id="9812068at2"/>
<name>A0A4Z0QD73_9BACT</name>